<proteinExistence type="predicted"/>
<organism evidence="2 3">
    <name type="scientific">Hemibagrus wyckioides</name>
    <dbReference type="NCBI Taxonomy" id="337641"/>
    <lineage>
        <taxon>Eukaryota</taxon>
        <taxon>Metazoa</taxon>
        <taxon>Chordata</taxon>
        <taxon>Craniata</taxon>
        <taxon>Vertebrata</taxon>
        <taxon>Euteleostomi</taxon>
        <taxon>Actinopterygii</taxon>
        <taxon>Neopterygii</taxon>
        <taxon>Teleostei</taxon>
        <taxon>Ostariophysi</taxon>
        <taxon>Siluriformes</taxon>
        <taxon>Bagridae</taxon>
        <taxon>Hemibagrus</taxon>
    </lineage>
</organism>
<evidence type="ECO:0000313" key="3">
    <source>
        <dbReference type="Proteomes" id="UP000824219"/>
    </source>
</evidence>
<dbReference type="Proteomes" id="UP000824219">
    <property type="component" value="Linkage Group LG06"/>
</dbReference>
<feature type="region of interest" description="Disordered" evidence="1">
    <location>
        <begin position="1"/>
        <end position="32"/>
    </location>
</feature>
<accession>A0A9D3P0P3</accession>
<dbReference type="EMBL" id="JAHKSW010000006">
    <property type="protein sequence ID" value="KAG7331619.1"/>
    <property type="molecule type" value="Genomic_DNA"/>
</dbReference>
<evidence type="ECO:0000313" key="2">
    <source>
        <dbReference type="EMBL" id="KAG7331619.1"/>
    </source>
</evidence>
<evidence type="ECO:0000256" key="1">
    <source>
        <dbReference type="SAM" id="MobiDB-lite"/>
    </source>
</evidence>
<protein>
    <submittedName>
        <fullName evidence="2">Uncharacterized protein</fullName>
    </submittedName>
</protein>
<name>A0A9D3P0P3_9TELE</name>
<reference evidence="2 3" key="1">
    <citation type="submission" date="2021-06" db="EMBL/GenBank/DDBJ databases">
        <title>Chromosome-level genome assembly of the red-tail catfish (Hemibagrus wyckioides).</title>
        <authorList>
            <person name="Shao F."/>
        </authorList>
    </citation>
    <scope>NUCLEOTIDE SEQUENCE [LARGE SCALE GENOMIC DNA]</scope>
    <source>
        <strain evidence="2">EC202008001</strain>
        <tissue evidence="2">Blood</tissue>
    </source>
</reference>
<comment type="caution">
    <text evidence="2">The sequence shown here is derived from an EMBL/GenBank/DDBJ whole genome shotgun (WGS) entry which is preliminary data.</text>
</comment>
<dbReference type="AlphaFoldDB" id="A0A9D3P0P3"/>
<keyword evidence="3" id="KW-1185">Reference proteome</keyword>
<gene>
    <name evidence="2" type="ORF">KOW79_005588</name>
</gene>
<sequence>MKHEDRALSTRCSSPCEPKSGAARAREADRVTAPRGRFRSLCTLGSFSGLEQEAKKKNNNKTPDTNRTVYPQHTLTFLERQRETSLCASPVRLSTRVFINPRLCHSSHLSHRGKEGLTARTDIPRDVADVLGRSIKENPDHGCVRSVFAWINSRDNSEKKSKNKRQALV</sequence>